<feature type="transmembrane region" description="Helical" evidence="6">
    <location>
        <begin position="104"/>
        <end position="125"/>
    </location>
</feature>
<organism evidence="9 10">
    <name type="scientific">Paenibacillus amylolyticus</name>
    <dbReference type="NCBI Taxonomy" id="1451"/>
    <lineage>
        <taxon>Bacteria</taxon>
        <taxon>Bacillati</taxon>
        <taxon>Bacillota</taxon>
        <taxon>Bacilli</taxon>
        <taxon>Bacillales</taxon>
        <taxon>Paenibacillaceae</taxon>
        <taxon>Paenibacillus</taxon>
    </lineage>
</organism>
<keyword evidence="3 6" id="KW-0812">Transmembrane</keyword>
<feature type="transmembrane region" description="Helical" evidence="6">
    <location>
        <begin position="137"/>
        <end position="160"/>
    </location>
</feature>
<reference evidence="10" key="2">
    <citation type="submission" date="2016-01" db="EMBL/GenBank/DDBJ databases">
        <title>Draft Genome Sequence of Paenibacillus amylolyticus Heshi-A3 that Was Isolated from Fermented Rice Bran with Aging Salted Mackerel, Which Was Named Heshiko as Traditional Fermented Seafood in Japan.</title>
        <authorList>
            <person name="Akuzawa S."/>
            <person name="Nakagawa J."/>
            <person name="Kanekatsu T."/>
            <person name="Kubota E."/>
            <person name="Ohtake R."/>
            <person name="Suzuki T."/>
            <person name="Kanesaki Y."/>
        </authorList>
    </citation>
    <scope>NUCLEOTIDE SEQUENCE [LARGE SCALE GENOMIC DNA]</scope>
    <source>
        <strain evidence="10">Heshi-A3</strain>
    </source>
</reference>
<feature type="transmembrane region" description="Helical" evidence="6">
    <location>
        <begin position="234"/>
        <end position="252"/>
    </location>
</feature>
<reference evidence="9 10" key="1">
    <citation type="journal article" date="2016" name="Genome Announc.">
        <title>Draft Genome Sequence of Paenibacillus amylolyticus Heshi-A3, Isolated from Fermented Rice Bran in a Japanese Fermented Seafood Dish.</title>
        <authorList>
            <person name="Akuzawa S."/>
            <person name="Nagaoka J."/>
            <person name="Kanekatsu M."/>
            <person name="Kubota E."/>
            <person name="Ohtake R."/>
            <person name="Suzuki T."/>
            <person name="Kanesaki Y."/>
        </authorList>
    </citation>
    <scope>NUCLEOTIDE SEQUENCE [LARGE SCALE GENOMIC DNA]</scope>
    <source>
        <strain evidence="9 10">Heshi-A3</strain>
    </source>
</reference>
<evidence type="ECO:0000256" key="6">
    <source>
        <dbReference type="RuleBase" id="RU363032"/>
    </source>
</evidence>
<dbReference type="Proteomes" id="UP000069697">
    <property type="component" value="Unassembled WGS sequence"/>
</dbReference>
<dbReference type="GO" id="GO:0055085">
    <property type="term" value="P:transmembrane transport"/>
    <property type="evidence" value="ECO:0007669"/>
    <property type="project" value="InterPro"/>
</dbReference>
<comment type="subcellular location">
    <subcellularLocation>
        <location evidence="6">Cell membrane</location>
        <topology evidence="6">Multi-pass membrane protein</topology>
    </subcellularLocation>
    <subcellularLocation>
        <location evidence="1">Membrane</location>
        <topology evidence="1">Multi-pass membrane protein</topology>
    </subcellularLocation>
</comment>
<evidence type="ECO:0000256" key="1">
    <source>
        <dbReference type="ARBA" id="ARBA00004141"/>
    </source>
</evidence>
<feature type="transmembrane region" description="Helical" evidence="6">
    <location>
        <begin position="293"/>
        <end position="313"/>
    </location>
</feature>
<evidence type="ECO:0000256" key="3">
    <source>
        <dbReference type="ARBA" id="ARBA00022692"/>
    </source>
</evidence>
<feature type="compositionally biased region" description="Polar residues" evidence="7">
    <location>
        <begin position="1"/>
        <end position="19"/>
    </location>
</feature>
<accession>A0A100VTG6</accession>
<keyword evidence="5 6" id="KW-0472">Membrane</keyword>
<keyword evidence="2 6" id="KW-0813">Transport</keyword>
<name>A0A100VTG6_PAEAM</name>
<dbReference type="InterPro" id="IPR000515">
    <property type="entry name" value="MetI-like"/>
</dbReference>
<feature type="region of interest" description="Disordered" evidence="7">
    <location>
        <begin position="1"/>
        <end position="27"/>
    </location>
</feature>
<evidence type="ECO:0000259" key="8">
    <source>
        <dbReference type="PROSITE" id="PS50928"/>
    </source>
</evidence>
<feature type="transmembrane region" description="Helical" evidence="6">
    <location>
        <begin position="192"/>
        <end position="213"/>
    </location>
</feature>
<dbReference type="CDD" id="cd06261">
    <property type="entry name" value="TM_PBP2"/>
    <property type="match status" value="1"/>
</dbReference>
<comment type="caution">
    <text evidence="9">The sequence shown here is derived from an EMBL/GenBank/DDBJ whole genome shotgun (WGS) entry which is preliminary data.</text>
</comment>
<feature type="domain" description="ABC transmembrane type-1" evidence="8">
    <location>
        <begin position="100"/>
        <end position="315"/>
    </location>
</feature>
<dbReference type="EMBL" id="BCNV01000011">
    <property type="protein sequence ID" value="GAS85511.1"/>
    <property type="molecule type" value="Genomic_DNA"/>
</dbReference>
<dbReference type="InterPro" id="IPR035906">
    <property type="entry name" value="MetI-like_sf"/>
</dbReference>
<protein>
    <submittedName>
        <fullName evidence="9">LplB2</fullName>
    </submittedName>
</protein>
<sequence>MMNGKTDWNTNGTATTQADRATRPMRRESNWKRQIKRNKWLYVLVLPGFLYFVIFKYLPMWGIVIAFQDYQPFLGIRESSWVGLENFTNFFSNPDFFRLLRNTLVLALYDLIFFFPAPIIIALLLNEIRVAFFKRTIQTLVYVPHFVSMVIIASITYVFLTPQGGVLYDLIAWITGKPIDVLSSPGSFRPLIIVQMMWKEMGWGTIIFLAALAGVDTEQYEASIVDGAGRLRRMWHITLPAIRTTIVILLILRLGNFLDTGFEQIYLMTNSLNRDVADVFDTYVYTVGITQGAFSYSTAVGLFKSVVGIILVLGSNKLAKKFGHPGIY</sequence>
<evidence type="ECO:0000313" key="9">
    <source>
        <dbReference type="EMBL" id="GAS85511.1"/>
    </source>
</evidence>
<dbReference type="AlphaFoldDB" id="A0A100VTG6"/>
<dbReference type="PANTHER" id="PTHR43496:SF1">
    <property type="entry name" value="POLYGALACTURONAN_RHAMNOGALACTURONAN TRANSPORT SYSTEM PERMEASE PROTEIN YTEP"/>
    <property type="match status" value="1"/>
</dbReference>
<gene>
    <name evidence="9" type="ORF">PAHA3_5645</name>
</gene>
<dbReference type="Pfam" id="PF00528">
    <property type="entry name" value="BPD_transp_1"/>
    <property type="match status" value="1"/>
</dbReference>
<evidence type="ECO:0000256" key="7">
    <source>
        <dbReference type="SAM" id="MobiDB-lite"/>
    </source>
</evidence>
<dbReference type="PROSITE" id="PS50928">
    <property type="entry name" value="ABC_TM1"/>
    <property type="match status" value="1"/>
</dbReference>
<proteinExistence type="inferred from homology"/>
<keyword evidence="4 6" id="KW-1133">Transmembrane helix</keyword>
<dbReference type="SUPFAM" id="SSF161098">
    <property type="entry name" value="MetI-like"/>
    <property type="match status" value="1"/>
</dbReference>
<dbReference type="Gene3D" id="1.10.3720.10">
    <property type="entry name" value="MetI-like"/>
    <property type="match status" value="1"/>
</dbReference>
<evidence type="ECO:0000256" key="5">
    <source>
        <dbReference type="ARBA" id="ARBA00023136"/>
    </source>
</evidence>
<evidence type="ECO:0000256" key="4">
    <source>
        <dbReference type="ARBA" id="ARBA00022989"/>
    </source>
</evidence>
<dbReference type="OrthoDB" id="9785836at2"/>
<feature type="transmembrane region" description="Helical" evidence="6">
    <location>
        <begin position="40"/>
        <end position="58"/>
    </location>
</feature>
<evidence type="ECO:0000256" key="2">
    <source>
        <dbReference type="ARBA" id="ARBA00022448"/>
    </source>
</evidence>
<comment type="similarity">
    <text evidence="6">Belongs to the binding-protein-dependent transport system permease family.</text>
</comment>
<evidence type="ECO:0000313" key="10">
    <source>
        <dbReference type="Proteomes" id="UP000069697"/>
    </source>
</evidence>
<dbReference type="GO" id="GO:0005886">
    <property type="term" value="C:plasma membrane"/>
    <property type="evidence" value="ECO:0007669"/>
    <property type="project" value="UniProtKB-SubCell"/>
</dbReference>
<dbReference type="PANTHER" id="PTHR43496">
    <property type="entry name" value="PROTEIN LPLB"/>
    <property type="match status" value="1"/>
</dbReference>